<proteinExistence type="predicted"/>
<evidence type="ECO:0008006" key="2">
    <source>
        <dbReference type="Google" id="ProtNLM"/>
    </source>
</evidence>
<dbReference type="EMBL" id="CU459003">
    <property type="protein sequence ID" value="CAM77879.1"/>
    <property type="molecule type" value="Genomic_DNA"/>
</dbReference>
<dbReference type="SUPFAM" id="SSF48452">
    <property type="entry name" value="TPR-like"/>
    <property type="match status" value="1"/>
</dbReference>
<name>A4U4S2_9PROT</name>
<reference evidence="1" key="1">
    <citation type="journal article" date="2007" name="J. Bacteriol.">
        <title>Comparative genome analysis of four magnetotactic bacteria reveals a complex set of group-specific genes implicated in magnetosome biomineralization and function.</title>
        <authorList>
            <person name="Richter M."/>
            <person name="Kube M."/>
            <person name="Bazylinski D.A."/>
            <person name="Lombardot T."/>
            <person name="Gloeckner F.O."/>
            <person name="Reinhardt R."/>
            <person name="Schueler D."/>
        </authorList>
    </citation>
    <scope>NUCLEOTIDE SEQUENCE</scope>
    <source>
        <strain evidence="1">MSR-1</strain>
    </source>
</reference>
<organism evidence="1">
    <name type="scientific">Magnetospirillum gryphiswaldense</name>
    <dbReference type="NCBI Taxonomy" id="55518"/>
    <lineage>
        <taxon>Bacteria</taxon>
        <taxon>Pseudomonadati</taxon>
        <taxon>Pseudomonadota</taxon>
        <taxon>Alphaproteobacteria</taxon>
        <taxon>Rhodospirillales</taxon>
        <taxon>Rhodospirillaceae</taxon>
        <taxon>Magnetospirillum</taxon>
    </lineage>
</organism>
<sequence>MNACDRSAQMTDFTSMDVAELRDIIASHRAEVEADPPALVPAFAEAQLALAAKLSEAGEMERALAASIEGVDHLRLLTDSDVGTFAVHLASALNNMSNRLSDLGRDDEARLAGDEALSLGKRAIDTAPAEARFVLVSTLMNQSGRSWRAGESLRAIDELGQAVEIFRDGGEALYSFLGIMVDALHRNAMALAEGGLWEEAIAVRRMTAEVFPEDQVPMAVHHLLALTLQQGAFAKSRDGFYGESLPLVEEAAELARALAEAAPDQYRLFLAQSLANLASRQHEAHADAEALDAAVEAVGVFQEQAKIDPASALGPLVPTLETFASILNTLGHTEQAQNILGQRDHLLGVLEQAKGQA</sequence>
<protein>
    <recommendedName>
        <fullName evidence="2">Tetratricopeptide repeat protein</fullName>
    </recommendedName>
</protein>
<dbReference type="InterPro" id="IPR011990">
    <property type="entry name" value="TPR-like_helical_dom_sf"/>
</dbReference>
<accession>A4U4S2</accession>
<gene>
    <name evidence="1" type="ORF">MGR_3947</name>
</gene>
<dbReference type="AlphaFoldDB" id="A4U4S2"/>
<evidence type="ECO:0000313" key="1">
    <source>
        <dbReference type="EMBL" id="CAM77879.1"/>
    </source>
</evidence>
<dbReference type="Gene3D" id="1.25.40.10">
    <property type="entry name" value="Tetratricopeptide repeat domain"/>
    <property type="match status" value="2"/>
</dbReference>